<sequence length="111" mass="12228">MLVLLSRDPELHSEETLSVSQISDSRPKSELLTQLASWVFRTHFTVSSLLVLLRNCLSSEEVLLDLASTIRDSRKALTTFVDPLIGFLPSQPKSKLLLNEGGTGRDLPGHG</sequence>
<reference evidence="1" key="2">
    <citation type="submission" date="2020-07" db="EMBL/GenBank/DDBJ databases">
        <authorList>
            <person name="Vera ALvarez R."/>
            <person name="Arias-Moreno D.M."/>
            <person name="Jimenez-Jacinto V."/>
            <person name="Jimenez-Bremont J.F."/>
            <person name="Swaminathan K."/>
            <person name="Moose S.P."/>
            <person name="Guerrero-Gonzalez M.L."/>
            <person name="Marino-Ramirez L."/>
            <person name="Landsman D."/>
            <person name="Rodriguez-Kessler M."/>
            <person name="Delgado-Sanchez P."/>
        </authorList>
    </citation>
    <scope>NUCLEOTIDE SEQUENCE</scope>
    <source>
        <tissue evidence="1">Cladode</tissue>
    </source>
</reference>
<dbReference type="EMBL" id="GISG01226496">
    <property type="protein sequence ID" value="MBA4665170.1"/>
    <property type="molecule type" value="Transcribed_RNA"/>
</dbReference>
<organism evidence="1">
    <name type="scientific">Opuntia streptacantha</name>
    <name type="common">Prickly pear cactus</name>
    <name type="synonym">Opuntia cardona</name>
    <dbReference type="NCBI Taxonomy" id="393608"/>
    <lineage>
        <taxon>Eukaryota</taxon>
        <taxon>Viridiplantae</taxon>
        <taxon>Streptophyta</taxon>
        <taxon>Embryophyta</taxon>
        <taxon>Tracheophyta</taxon>
        <taxon>Spermatophyta</taxon>
        <taxon>Magnoliopsida</taxon>
        <taxon>eudicotyledons</taxon>
        <taxon>Gunneridae</taxon>
        <taxon>Pentapetalae</taxon>
        <taxon>Caryophyllales</taxon>
        <taxon>Cactineae</taxon>
        <taxon>Cactaceae</taxon>
        <taxon>Opuntioideae</taxon>
        <taxon>Opuntia</taxon>
    </lineage>
</organism>
<dbReference type="AlphaFoldDB" id="A0A7C9AF06"/>
<protein>
    <submittedName>
        <fullName evidence="1">Uncharacterized protein</fullName>
    </submittedName>
</protein>
<reference evidence="1" key="1">
    <citation type="journal article" date="2013" name="J. Plant Res.">
        <title>Effect of fungi and light on seed germination of three Opuntia species from semiarid lands of central Mexico.</title>
        <authorList>
            <person name="Delgado-Sanchez P."/>
            <person name="Jimenez-Bremont J.F."/>
            <person name="Guerrero-Gonzalez Mde L."/>
            <person name="Flores J."/>
        </authorList>
    </citation>
    <scope>NUCLEOTIDE SEQUENCE</scope>
    <source>
        <tissue evidence="1">Cladode</tissue>
    </source>
</reference>
<accession>A0A7C9AF06</accession>
<name>A0A7C9AF06_OPUST</name>
<evidence type="ECO:0000313" key="1">
    <source>
        <dbReference type="EMBL" id="MBA4665170.1"/>
    </source>
</evidence>
<proteinExistence type="predicted"/>